<keyword evidence="2" id="KW-1185">Reference proteome</keyword>
<organism evidence="1 2">
    <name type="scientific">Rhodococcus sacchari</name>
    <dbReference type="NCBI Taxonomy" id="2962047"/>
    <lineage>
        <taxon>Bacteria</taxon>
        <taxon>Bacillati</taxon>
        <taxon>Actinomycetota</taxon>
        <taxon>Actinomycetes</taxon>
        <taxon>Mycobacteriales</taxon>
        <taxon>Nocardiaceae</taxon>
        <taxon>Rhodococcus</taxon>
    </lineage>
</organism>
<accession>A0ACD4DJN3</accession>
<dbReference type="EMBL" id="CP107551">
    <property type="protein sequence ID" value="UYP20231.1"/>
    <property type="molecule type" value="Genomic_DNA"/>
</dbReference>
<evidence type="ECO:0000313" key="1">
    <source>
        <dbReference type="EMBL" id="UYP20231.1"/>
    </source>
</evidence>
<dbReference type="Proteomes" id="UP001156484">
    <property type="component" value="Chromosome"/>
</dbReference>
<name>A0ACD4DJN3_9NOCA</name>
<evidence type="ECO:0000313" key="2">
    <source>
        <dbReference type="Proteomes" id="UP001156484"/>
    </source>
</evidence>
<proteinExistence type="predicted"/>
<sequence>MGNKSVTSYDVARRAGVSQSTVSRALRDDPRVVEGTRLRIQALAKEMGYVPHVTARSLITRKSSTIGVVSGDLHNPSYPTLVNTLQDCFARNDYRVLLLSDRTEGSLEKDILALRGGLVDGVVFISSRLDSPIVSEMIDWKIPLVILNRDVDDRLVGRVDRVTSDNIGGGRLVAENLVAMGHTRIGLISGPLENPSIRLREKGFRDGLDALGVPIDERYIHRGAVDAATGLAGGLALLGGKERPTAVFCATDYIAYGTLDAAKRLDLEVPGEVSVVGYNDLQQSSWAIFDLTTVRQPLEDMAAAAADLLLARIYGDESEAVHRNFDVAWVERGSAAPCAMPFTGAVDDR</sequence>
<gene>
    <name evidence="1" type="ORF">OED52_06780</name>
</gene>
<protein>
    <submittedName>
        <fullName evidence="1">LacI family transcriptional regulator</fullName>
    </submittedName>
</protein>
<reference evidence="1" key="1">
    <citation type="submission" date="2022-10" db="EMBL/GenBank/DDBJ databases">
        <title>Rhodococcus ferula Z13 complete genome.</title>
        <authorList>
            <person name="Long X."/>
            <person name="Zang M."/>
        </authorList>
    </citation>
    <scope>NUCLEOTIDE SEQUENCE</scope>
    <source>
        <strain evidence="1">Z13</strain>
    </source>
</reference>